<feature type="region of interest" description="Disordered" evidence="6">
    <location>
        <begin position="155"/>
        <end position="174"/>
    </location>
</feature>
<dbReference type="STRING" id="1235794.C811_01469"/>
<feature type="domain" description="OmpR/PhoB-type" evidence="8">
    <location>
        <begin position="183"/>
        <end position="281"/>
    </location>
</feature>
<evidence type="ECO:0000256" key="3">
    <source>
        <dbReference type="ARBA" id="ARBA00023125"/>
    </source>
</evidence>
<dbReference type="InterPro" id="IPR036388">
    <property type="entry name" value="WH-like_DNA-bd_sf"/>
</dbReference>
<reference evidence="9 10" key="1">
    <citation type="submission" date="2013-04" db="EMBL/GenBank/DDBJ databases">
        <title>The Genome Sequence of Enterorhabdus caecimuris B7.</title>
        <authorList>
            <consortium name="The Broad Institute Genomics Platform"/>
            <consortium name="The Broad Institute Genome Sequencing Center for Infectious Disease"/>
            <person name="Earl A."/>
            <person name="Xavier R."/>
            <person name="Elson C."/>
            <person name="Duck W."/>
            <person name="Walker B."/>
            <person name="Young S."/>
            <person name="Zeng Q."/>
            <person name="Gargeya S."/>
            <person name="Fitzgerald M."/>
            <person name="Haas B."/>
            <person name="Abouelleil A."/>
            <person name="Allen A.W."/>
            <person name="Alvarado L."/>
            <person name="Arachchi H.M."/>
            <person name="Berlin A.M."/>
            <person name="Chapman S.B."/>
            <person name="Gainer-Dewar J."/>
            <person name="Goldberg J."/>
            <person name="Griggs A."/>
            <person name="Gujja S."/>
            <person name="Hansen M."/>
            <person name="Howarth C."/>
            <person name="Imamovic A."/>
            <person name="Ireland A."/>
            <person name="Larimer J."/>
            <person name="McCowan C."/>
            <person name="Murphy C."/>
            <person name="Pearson M."/>
            <person name="Poon T.W."/>
            <person name="Priest M."/>
            <person name="Roberts A."/>
            <person name="Saif S."/>
            <person name="Shea T."/>
            <person name="Sisk P."/>
            <person name="Sykes S."/>
            <person name="Wortman J."/>
            <person name="Nusbaum C."/>
            <person name="Birren B."/>
        </authorList>
    </citation>
    <scope>NUCLEOTIDE SEQUENCE [LARGE SCALE GENOMIC DNA]</scope>
    <source>
        <strain evidence="9 10">B7</strain>
    </source>
</reference>
<dbReference type="Pfam" id="PF00486">
    <property type="entry name" value="Trans_reg_C"/>
    <property type="match status" value="1"/>
</dbReference>
<evidence type="ECO:0000256" key="6">
    <source>
        <dbReference type="SAM" id="MobiDB-lite"/>
    </source>
</evidence>
<feature type="domain" description="Response regulatory" evidence="7">
    <location>
        <begin position="6"/>
        <end position="124"/>
    </location>
</feature>
<evidence type="ECO:0000256" key="2">
    <source>
        <dbReference type="ARBA" id="ARBA00023012"/>
    </source>
</evidence>
<dbReference type="eggNOG" id="COG0745">
    <property type="taxonomic scope" value="Bacteria"/>
</dbReference>
<dbReference type="GO" id="GO:0005829">
    <property type="term" value="C:cytosol"/>
    <property type="evidence" value="ECO:0007669"/>
    <property type="project" value="TreeGrafter"/>
</dbReference>
<evidence type="ECO:0000313" key="10">
    <source>
        <dbReference type="Proteomes" id="UP000014204"/>
    </source>
</evidence>
<dbReference type="AlphaFoldDB" id="R9KXU5"/>
<dbReference type="InterPro" id="IPR001789">
    <property type="entry name" value="Sig_transdc_resp-reg_receiver"/>
</dbReference>
<dbReference type="Gene3D" id="1.10.10.10">
    <property type="entry name" value="Winged helix-like DNA-binding domain superfamily/Winged helix DNA-binding domain"/>
    <property type="match status" value="1"/>
</dbReference>
<dbReference type="FunFam" id="1.10.10.10:FF:000018">
    <property type="entry name" value="DNA-binding response regulator ResD"/>
    <property type="match status" value="1"/>
</dbReference>
<dbReference type="OrthoDB" id="9775518at2"/>
<keyword evidence="1 4" id="KW-0597">Phosphoprotein</keyword>
<dbReference type="PANTHER" id="PTHR48111:SF2">
    <property type="entry name" value="RESPONSE REGULATOR SAER"/>
    <property type="match status" value="1"/>
</dbReference>
<dbReference type="InterPro" id="IPR001867">
    <property type="entry name" value="OmpR/PhoB-type_DNA-bd"/>
</dbReference>
<dbReference type="SUPFAM" id="SSF52172">
    <property type="entry name" value="CheY-like"/>
    <property type="match status" value="1"/>
</dbReference>
<sequence>MSESLRILVIEDDPSINEVVCAHLTRQGHCCVGAFSGTEGMLHLEHGGGSVPFDLVITDLMLPGMTGEDVVGRIRAASATLPIIVISARITPADKVMLLTLGADDYLTKPFDLDELTARVNVQMRHRRRAAGEDAAAPGPAGSEGFAALGPADSEGVAARAGDGSPATLGATAPDIPVPANSRLSLRFRDWELDPDGHTFAVAGEPVALTRTEFNILELLMARPQKVFTKQELFELAWGEPYSVEDSTVNVHISNLRRKLKPTGTDGYLQTVWGLGYKLSLD</sequence>
<dbReference type="PANTHER" id="PTHR48111">
    <property type="entry name" value="REGULATOR OF RPOS"/>
    <property type="match status" value="1"/>
</dbReference>
<comment type="caution">
    <text evidence="9">The sequence shown here is derived from an EMBL/GenBank/DDBJ whole genome shotgun (WGS) entry which is preliminary data.</text>
</comment>
<dbReference type="PROSITE" id="PS51755">
    <property type="entry name" value="OMPR_PHOB"/>
    <property type="match status" value="1"/>
</dbReference>
<feature type="region of interest" description="Disordered" evidence="6">
    <location>
        <begin position="129"/>
        <end position="149"/>
    </location>
</feature>
<dbReference type="Pfam" id="PF00072">
    <property type="entry name" value="Response_reg"/>
    <property type="match status" value="1"/>
</dbReference>
<protein>
    <recommendedName>
        <fullName evidence="11">Two-component system, OmpR family, response regulator</fullName>
    </recommendedName>
</protein>
<dbReference type="InterPro" id="IPR016032">
    <property type="entry name" value="Sig_transdc_resp-reg_C-effctor"/>
</dbReference>
<evidence type="ECO:0000256" key="1">
    <source>
        <dbReference type="ARBA" id="ARBA00022553"/>
    </source>
</evidence>
<dbReference type="HOGENOM" id="CLU_000445_30_3_11"/>
<dbReference type="InterPro" id="IPR039420">
    <property type="entry name" value="WalR-like"/>
</dbReference>
<evidence type="ECO:0000256" key="4">
    <source>
        <dbReference type="PROSITE-ProRule" id="PRU00169"/>
    </source>
</evidence>
<dbReference type="EMBL" id="ASSY01000008">
    <property type="protein sequence ID" value="EOS51051.1"/>
    <property type="molecule type" value="Genomic_DNA"/>
</dbReference>
<evidence type="ECO:0000313" key="9">
    <source>
        <dbReference type="EMBL" id="EOS51051.1"/>
    </source>
</evidence>
<dbReference type="PROSITE" id="PS50110">
    <property type="entry name" value="RESPONSE_REGULATORY"/>
    <property type="match status" value="1"/>
</dbReference>
<dbReference type="GO" id="GO:0032993">
    <property type="term" value="C:protein-DNA complex"/>
    <property type="evidence" value="ECO:0007669"/>
    <property type="project" value="TreeGrafter"/>
</dbReference>
<dbReference type="Gene3D" id="3.40.50.2300">
    <property type="match status" value="1"/>
</dbReference>
<keyword evidence="2" id="KW-0902">Two-component regulatory system</keyword>
<feature type="modified residue" description="4-aspartylphosphate" evidence="4">
    <location>
        <position position="59"/>
    </location>
</feature>
<dbReference type="CDD" id="cd00383">
    <property type="entry name" value="trans_reg_C"/>
    <property type="match status" value="1"/>
</dbReference>
<proteinExistence type="predicted"/>
<evidence type="ECO:0008006" key="11">
    <source>
        <dbReference type="Google" id="ProtNLM"/>
    </source>
</evidence>
<evidence type="ECO:0000256" key="5">
    <source>
        <dbReference type="PROSITE-ProRule" id="PRU01091"/>
    </source>
</evidence>
<dbReference type="SMART" id="SM00862">
    <property type="entry name" value="Trans_reg_C"/>
    <property type="match status" value="1"/>
</dbReference>
<dbReference type="InterPro" id="IPR011006">
    <property type="entry name" value="CheY-like_superfamily"/>
</dbReference>
<dbReference type="GO" id="GO:0000976">
    <property type="term" value="F:transcription cis-regulatory region binding"/>
    <property type="evidence" value="ECO:0007669"/>
    <property type="project" value="TreeGrafter"/>
</dbReference>
<keyword evidence="10" id="KW-1185">Reference proteome</keyword>
<evidence type="ECO:0000259" key="7">
    <source>
        <dbReference type="PROSITE" id="PS50110"/>
    </source>
</evidence>
<dbReference type="RefSeq" id="WP_016309670.1">
    <property type="nucleotide sequence ID" value="NZ_KE159646.1"/>
</dbReference>
<dbReference type="GO" id="GO:0000156">
    <property type="term" value="F:phosphorelay response regulator activity"/>
    <property type="evidence" value="ECO:0007669"/>
    <property type="project" value="TreeGrafter"/>
</dbReference>
<dbReference type="GO" id="GO:0006355">
    <property type="term" value="P:regulation of DNA-templated transcription"/>
    <property type="evidence" value="ECO:0007669"/>
    <property type="project" value="InterPro"/>
</dbReference>
<accession>R9KXU5</accession>
<dbReference type="SMART" id="SM00448">
    <property type="entry name" value="REC"/>
    <property type="match status" value="1"/>
</dbReference>
<organism evidence="9 10">
    <name type="scientific">Adlercreutzia caecimuris B7</name>
    <dbReference type="NCBI Taxonomy" id="1235794"/>
    <lineage>
        <taxon>Bacteria</taxon>
        <taxon>Bacillati</taxon>
        <taxon>Actinomycetota</taxon>
        <taxon>Coriobacteriia</taxon>
        <taxon>Eggerthellales</taxon>
        <taxon>Eggerthellaceae</taxon>
        <taxon>Adlercreutzia</taxon>
    </lineage>
</organism>
<dbReference type="Proteomes" id="UP000014204">
    <property type="component" value="Unassembled WGS sequence"/>
</dbReference>
<dbReference type="SUPFAM" id="SSF46894">
    <property type="entry name" value="C-terminal effector domain of the bipartite response regulators"/>
    <property type="match status" value="1"/>
</dbReference>
<gene>
    <name evidence="9" type="ORF">C811_01469</name>
</gene>
<name>R9KXU5_9ACTN</name>
<dbReference type="GeneID" id="82190959"/>
<keyword evidence="3 5" id="KW-0238">DNA-binding</keyword>
<feature type="DNA-binding region" description="OmpR/PhoB-type" evidence="5">
    <location>
        <begin position="183"/>
        <end position="281"/>
    </location>
</feature>
<feature type="compositionally biased region" description="Low complexity" evidence="6">
    <location>
        <begin position="133"/>
        <end position="148"/>
    </location>
</feature>
<evidence type="ECO:0000259" key="8">
    <source>
        <dbReference type="PROSITE" id="PS51755"/>
    </source>
</evidence>